<organism evidence="2 3">
    <name type="scientific">Orbilia brochopaga</name>
    <dbReference type="NCBI Taxonomy" id="3140254"/>
    <lineage>
        <taxon>Eukaryota</taxon>
        <taxon>Fungi</taxon>
        <taxon>Dikarya</taxon>
        <taxon>Ascomycota</taxon>
        <taxon>Pezizomycotina</taxon>
        <taxon>Orbiliomycetes</taxon>
        <taxon>Orbiliales</taxon>
        <taxon>Orbiliaceae</taxon>
        <taxon>Orbilia</taxon>
    </lineage>
</organism>
<feature type="region of interest" description="Disordered" evidence="1">
    <location>
        <begin position="1"/>
        <end position="25"/>
    </location>
</feature>
<comment type="caution">
    <text evidence="2">The sequence shown here is derived from an EMBL/GenBank/DDBJ whole genome shotgun (WGS) entry which is preliminary data.</text>
</comment>
<evidence type="ECO:0000313" key="2">
    <source>
        <dbReference type="EMBL" id="KAK6350158.1"/>
    </source>
</evidence>
<gene>
    <name evidence="2" type="ORF">TWF696_006402</name>
</gene>
<dbReference type="AlphaFoldDB" id="A0AAV9UXF6"/>
<feature type="compositionally biased region" description="Low complexity" evidence="1">
    <location>
        <begin position="1"/>
        <end position="15"/>
    </location>
</feature>
<sequence>MSDQATTSTGTAAPPAGAPPQLTAEEYRRERIEALNELIEALEADTTPPQWALPATYTEAVRMAKRAWENGEVSWEDGRGYLWGPEGLVASGNIKDVDQIHLGYWRKGKRDYHHDKCEADKL</sequence>
<dbReference type="Proteomes" id="UP001375240">
    <property type="component" value="Unassembled WGS sequence"/>
</dbReference>
<name>A0AAV9UXF6_9PEZI</name>
<accession>A0AAV9UXF6</accession>
<keyword evidence="3" id="KW-1185">Reference proteome</keyword>
<proteinExistence type="predicted"/>
<evidence type="ECO:0000313" key="3">
    <source>
        <dbReference type="Proteomes" id="UP001375240"/>
    </source>
</evidence>
<protein>
    <submittedName>
        <fullName evidence="2">Uncharacterized protein</fullName>
    </submittedName>
</protein>
<dbReference type="EMBL" id="JAVHNQ010000004">
    <property type="protein sequence ID" value="KAK6350158.1"/>
    <property type="molecule type" value="Genomic_DNA"/>
</dbReference>
<reference evidence="2 3" key="1">
    <citation type="submission" date="2019-10" db="EMBL/GenBank/DDBJ databases">
        <authorList>
            <person name="Palmer J.M."/>
        </authorList>
    </citation>
    <scope>NUCLEOTIDE SEQUENCE [LARGE SCALE GENOMIC DNA]</scope>
    <source>
        <strain evidence="2 3">TWF696</strain>
    </source>
</reference>
<evidence type="ECO:0000256" key="1">
    <source>
        <dbReference type="SAM" id="MobiDB-lite"/>
    </source>
</evidence>